<feature type="domain" description="Peptidase M16 C-terminal" evidence="2">
    <location>
        <begin position="175"/>
        <end position="353"/>
    </location>
</feature>
<feature type="domain" description="Peptidase M16 N-terminal" evidence="1">
    <location>
        <begin position="39"/>
        <end position="136"/>
    </location>
</feature>
<protein>
    <recommendedName>
        <fullName evidence="4">Peptidase M16 C-terminal domain-containing protein</fullName>
    </recommendedName>
</protein>
<dbReference type="SUPFAM" id="SSF63411">
    <property type="entry name" value="LuxS/MPP-like metallohydrolase"/>
    <property type="match status" value="2"/>
</dbReference>
<organism evidence="3">
    <name type="scientific">marine metagenome</name>
    <dbReference type="NCBI Taxonomy" id="408172"/>
    <lineage>
        <taxon>unclassified sequences</taxon>
        <taxon>metagenomes</taxon>
        <taxon>ecological metagenomes</taxon>
    </lineage>
</organism>
<dbReference type="PANTHER" id="PTHR11851">
    <property type="entry name" value="METALLOPROTEASE"/>
    <property type="match status" value="1"/>
</dbReference>
<dbReference type="PANTHER" id="PTHR11851:SF224">
    <property type="entry name" value="PROCESSING PROTEASE"/>
    <property type="match status" value="1"/>
</dbReference>
<accession>A0A381U6T3</accession>
<reference evidence="3" key="1">
    <citation type="submission" date="2018-05" db="EMBL/GenBank/DDBJ databases">
        <authorList>
            <person name="Lanie J.A."/>
            <person name="Ng W.-L."/>
            <person name="Kazmierczak K.M."/>
            <person name="Andrzejewski T.M."/>
            <person name="Davidsen T.M."/>
            <person name="Wayne K.J."/>
            <person name="Tettelin H."/>
            <person name="Glass J.I."/>
            <person name="Rusch D."/>
            <person name="Podicherti R."/>
            <person name="Tsui H.-C.T."/>
            <person name="Winkler M.E."/>
        </authorList>
    </citation>
    <scope>NUCLEOTIDE SEQUENCE</scope>
</reference>
<dbReference type="EMBL" id="UINC01005812">
    <property type="protein sequence ID" value="SVA23704.1"/>
    <property type="molecule type" value="Genomic_DNA"/>
</dbReference>
<dbReference type="Gene3D" id="3.30.830.10">
    <property type="entry name" value="Metalloenzyme, LuxS/M16 peptidase-like"/>
    <property type="match status" value="2"/>
</dbReference>
<evidence type="ECO:0000259" key="1">
    <source>
        <dbReference type="Pfam" id="PF00675"/>
    </source>
</evidence>
<name>A0A381U6T3_9ZZZZ</name>
<dbReference type="InterPro" id="IPR011249">
    <property type="entry name" value="Metalloenz_LuxS/M16"/>
</dbReference>
<dbReference type="InterPro" id="IPR050361">
    <property type="entry name" value="MPP/UQCRC_Complex"/>
</dbReference>
<dbReference type="InterPro" id="IPR011765">
    <property type="entry name" value="Pept_M16_N"/>
</dbReference>
<dbReference type="Pfam" id="PF05193">
    <property type="entry name" value="Peptidase_M16_C"/>
    <property type="match status" value="1"/>
</dbReference>
<evidence type="ECO:0000259" key="2">
    <source>
        <dbReference type="Pfam" id="PF05193"/>
    </source>
</evidence>
<proteinExistence type="predicted"/>
<gene>
    <name evidence="3" type="ORF">METZ01_LOCUS76558</name>
</gene>
<dbReference type="Pfam" id="PF00675">
    <property type="entry name" value="Peptidase_M16"/>
    <property type="match status" value="1"/>
</dbReference>
<dbReference type="InterPro" id="IPR007863">
    <property type="entry name" value="Peptidase_M16_C"/>
</dbReference>
<evidence type="ECO:0008006" key="4">
    <source>
        <dbReference type="Google" id="ProtNLM"/>
    </source>
</evidence>
<dbReference type="AlphaFoldDB" id="A0A381U6T3"/>
<sequence>MNNYFSEKIVVDEPEAGLSTFVMPTGAKDVITFAGSLLCGALYSPKKNREISSLTSGMLDKGTNNKDKFEVSDTLESVGAEINFFTTPHHLQFTGYCLKNDLETVLCLLAEQLREPLFSDEELSTLKKRLIGNLERTKEDTKKQAMIGLLRDLYPPHHPNYAHTTNTKIELVSSVSTKEIRALHKKTYGLGGFNFSAAGDVSPNTINALLKEQFSGWKDGAKKPYQLNLKARPVKPKERRIPISDKQSIDMYLGQAIGIDRQHKDYYPLRMAVYVLGGNFSARLMQTVRDEAGLTYGIGSSVLGTNFGCDGYWSTWATFAPALLEKGREMTQNQISKWYNKGITENELNAKKTTITGTYQVGLDSTGGLAGRILSNAEQGEKIEHLDKYPEIINNISLDKVNKTIKKHIKPKELTFVAAGTFAD</sequence>
<evidence type="ECO:0000313" key="3">
    <source>
        <dbReference type="EMBL" id="SVA23704.1"/>
    </source>
</evidence>
<dbReference type="GO" id="GO:0046872">
    <property type="term" value="F:metal ion binding"/>
    <property type="evidence" value="ECO:0007669"/>
    <property type="project" value="InterPro"/>
</dbReference>